<keyword evidence="1" id="KW-1133">Transmembrane helix</keyword>
<dbReference type="EMBL" id="UYRU01061208">
    <property type="protein sequence ID" value="VDN15038.1"/>
    <property type="molecule type" value="Genomic_DNA"/>
</dbReference>
<evidence type="ECO:0000313" key="3">
    <source>
        <dbReference type="Proteomes" id="UP000281553"/>
    </source>
</evidence>
<gene>
    <name evidence="2" type="ORF">DILT_LOCUS10869</name>
</gene>
<organism evidence="2 3">
    <name type="scientific">Dibothriocephalus latus</name>
    <name type="common">Fish tapeworm</name>
    <name type="synonym">Diphyllobothrium latum</name>
    <dbReference type="NCBI Taxonomy" id="60516"/>
    <lineage>
        <taxon>Eukaryota</taxon>
        <taxon>Metazoa</taxon>
        <taxon>Spiralia</taxon>
        <taxon>Lophotrochozoa</taxon>
        <taxon>Platyhelminthes</taxon>
        <taxon>Cestoda</taxon>
        <taxon>Eucestoda</taxon>
        <taxon>Diphyllobothriidea</taxon>
        <taxon>Diphyllobothriidae</taxon>
        <taxon>Dibothriocephalus</taxon>
    </lineage>
</organism>
<accession>A0A3P7LY96</accession>
<protein>
    <submittedName>
        <fullName evidence="2">Uncharacterized protein</fullName>
    </submittedName>
</protein>
<dbReference type="Proteomes" id="UP000281553">
    <property type="component" value="Unassembled WGS sequence"/>
</dbReference>
<reference evidence="2 3" key="1">
    <citation type="submission" date="2018-11" db="EMBL/GenBank/DDBJ databases">
        <authorList>
            <consortium name="Pathogen Informatics"/>
        </authorList>
    </citation>
    <scope>NUCLEOTIDE SEQUENCE [LARGE SCALE GENOMIC DNA]</scope>
</reference>
<name>A0A3P7LY96_DIBLA</name>
<proteinExistence type="predicted"/>
<keyword evidence="1" id="KW-0812">Transmembrane</keyword>
<keyword evidence="3" id="KW-1185">Reference proteome</keyword>
<dbReference type="AlphaFoldDB" id="A0A3P7LY96"/>
<sequence>MGPSHTVECSQLACTSATLSIIRFMSHLLRSQSPQSLTCLAFCYARLGALNYEVGRELPYLAFALGAGIIPAGSIFYFVRSSDVDDLVIVSRAMEAAGITVKHQQGA</sequence>
<evidence type="ECO:0000256" key="1">
    <source>
        <dbReference type="SAM" id="Phobius"/>
    </source>
</evidence>
<feature type="transmembrane region" description="Helical" evidence="1">
    <location>
        <begin position="60"/>
        <end position="79"/>
    </location>
</feature>
<keyword evidence="1" id="KW-0472">Membrane</keyword>
<evidence type="ECO:0000313" key="2">
    <source>
        <dbReference type="EMBL" id="VDN15038.1"/>
    </source>
</evidence>